<sequence>MIDRERYQVDSLQTVGIFVLVQSSRVSKLKLINGKSMIEIGKMDLSTGEKEFKELCQFMKDNDKVLREEIPQLFEIETQDRITSLCEKWKNTPSTLEDLFAVKNNHKYLHRPMGAMNDNHNCLSEQLLCKWTSYCKTAENFRLGIMMKMYKDQG</sequence>
<protein>
    <submittedName>
        <fullName evidence="1">Uncharacterized protein</fullName>
    </submittedName>
</protein>
<gene>
    <name evidence="1" type="ORF">LCPAC406_03540</name>
</gene>
<name>A0A481ZGY0_9VIRU</name>
<accession>A0A481ZGY0</accession>
<dbReference type="EMBL" id="MK500610">
    <property type="protein sequence ID" value="QBK94040.1"/>
    <property type="molecule type" value="Genomic_DNA"/>
</dbReference>
<organism evidence="1">
    <name type="scientific">Pithovirus LCPAC406</name>
    <dbReference type="NCBI Taxonomy" id="2506599"/>
    <lineage>
        <taxon>Viruses</taxon>
        <taxon>Pithoviruses</taxon>
    </lineage>
</organism>
<proteinExistence type="predicted"/>
<evidence type="ECO:0000313" key="1">
    <source>
        <dbReference type="EMBL" id="QBK94040.1"/>
    </source>
</evidence>
<reference evidence="1" key="1">
    <citation type="journal article" date="2019" name="MBio">
        <title>Virus Genomes from Deep Sea Sediments Expand the Ocean Megavirome and Support Independent Origins of Viral Gigantism.</title>
        <authorList>
            <person name="Backstrom D."/>
            <person name="Yutin N."/>
            <person name="Jorgensen S.L."/>
            <person name="Dharamshi J."/>
            <person name="Homa F."/>
            <person name="Zaremba-Niedwiedzka K."/>
            <person name="Spang A."/>
            <person name="Wolf Y.I."/>
            <person name="Koonin E.V."/>
            <person name="Ettema T.J."/>
        </authorList>
    </citation>
    <scope>NUCLEOTIDE SEQUENCE</scope>
</reference>